<feature type="compositionally biased region" description="Pro residues" evidence="1">
    <location>
        <begin position="83"/>
        <end position="92"/>
    </location>
</feature>
<dbReference type="Pfam" id="PF01381">
    <property type="entry name" value="HTH_3"/>
    <property type="match status" value="1"/>
</dbReference>
<dbReference type="AlphaFoldDB" id="A0A1H5YQX1"/>
<dbReference type="OrthoDB" id="3698213at2"/>
<dbReference type="Gene3D" id="1.10.260.40">
    <property type="entry name" value="lambda repressor-like DNA-binding domains"/>
    <property type="match status" value="1"/>
</dbReference>
<dbReference type="InterPro" id="IPR011990">
    <property type="entry name" value="TPR-like_helical_dom_sf"/>
</dbReference>
<evidence type="ECO:0000256" key="1">
    <source>
        <dbReference type="SAM" id="MobiDB-lite"/>
    </source>
</evidence>
<organism evidence="3 4">
    <name type="scientific">Thermomonospora echinospora</name>
    <dbReference type="NCBI Taxonomy" id="1992"/>
    <lineage>
        <taxon>Bacteria</taxon>
        <taxon>Bacillati</taxon>
        <taxon>Actinomycetota</taxon>
        <taxon>Actinomycetes</taxon>
        <taxon>Streptosporangiales</taxon>
        <taxon>Thermomonosporaceae</taxon>
        <taxon>Thermomonospora</taxon>
    </lineage>
</organism>
<dbReference type="Proteomes" id="UP000236723">
    <property type="component" value="Unassembled WGS sequence"/>
</dbReference>
<evidence type="ECO:0000259" key="2">
    <source>
        <dbReference type="PROSITE" id="PS50943"/>
    </source>
</evidence>
<dbReference type="SUPFAM" id="SSF48452">
    <property type="entry name" value="TPR-like"/>
    <property type="match status" value="1"/>
</dbReference>
<dbReference type="InterPro" id="IPR010982">
    <property type="entry name" value="Lambda_DNA-bd_dom_sf"/>
</dbReference>
<dbReference type="RefSeq" id="WP_103937609.1">
    <property type="nucleotide sequence ID" value="NZ_FNVO01000004.1"/>
</dbReference>
<evidence type="ECO:0000313" key="4">
    <source>
        <dbReference type="Proteomes" id="UP000236723"/>
    </source>
</evidence>
<accession>A0A1H5YQX1</accession>
<gene>
    <name evidence="3" type="ORF">SAMN04489712_104137</name>
</gene>
<dbReference type="CDD" id="cd00093">
    <property type="entry name" value="HTH_XRE"/>
    <property type="match status" value="1"/>
</dbReference>
<protein>
    <submittedName>
        <fullName evidence="3">Helix-turn-helix</fullName>
    </submittedName>
</protein>
<dbReference type="PROSITE" id="PS50943">
    <property type="entry name" value="HTH_CROC1"/>
    <property type="match status" value="1"/>
</dbReference>
<feature type="domain" description="HTH cro/C1-type" evidence="2">
    <location>
        <begin position="19"/>
        <end position="64"/>
    </location>
</feature>
<evidence type="ECO:0000313" key="3">
    <source>
        <dbReference type="EMBL" id="SEG26503.1"/>
    </source>
</evidence>
<dbReference type="Gene3D" id="1.25.40.10">
    <property type="entry name" value="Tetratricopeptide repeat domain"/>
    <property type="match status" value="1"/>
</dbReference>
<feature type="region of interest" description="Disordered" evidence="1">
    <location>
        <begin position="76"/>
        <end position="96"/>
    </location>
</feature>
<proteinExistence type="predicted"/>
<dbReference type="GO" id="GO:0003677">
    <property type="term" value="F:DNA binding"/>
    <property type="evidence" value="ECO:0007669"/>
    <property type="project" value="InterPro"/>
</dbReference>
<dbReference type="InterPro" id="IPR001387">
    <property type="entry name" value="Cro/C1-type_HTH"/>
</dbReference>
<keyword evidence="4" id="KW-1185">Reference proteome</keyword>
<dbReference type="EMBL" id="FNVO01000004">
    <property type="protein sequence ID" value="SEG26503.1"/>
    <property type="molecule type" value="Genomic_DNA"/>
</dbReference>
<name>A0A1H5YQX1_9ACTN</name>
<sequence length="421" mass="45674">MGHVIRAYRHHPLHGPRPLSQDLVARWLNVTQAYLSRVESGPPITDLNRLISWARVLGIPSRLLWFKLPEDRQEHASINVPRPRQPSAPSPPTAVQHSTVMPLAGVTPMLGDTPDVAALYAFRAADRQVGGGHLYATVTSYLQTAIAPRLFGAQGTNNGADDFTAAGGFTEMAGWMAHDAGHDSVAGRHFHRSLDLAQMGGDAQLSAHVHASLSHLFLHLGKPRDAIHRARQGHSVLTAAPPMPALSARLLAMEARGLAALDDSAACAGALLQAEKTLERSSAEEPSPWVSPFDAGSLASEAARCMRRLGHLDEAERQARQVMELRAGGHTRSRAFAQLLLVNVLIAQGKPEEACAIAYEVLEATQALSSHLVTQQLDELRSLLEPYRTGPAVAEFLPWLEQAVHRRVGLYRWLTSGSVVR</sequence>
<reference evidence="4" key="1">
    <citation type="submission" date="2016-10" db="EMBL/GenBank/DDBJ databases">
        <authorList>
            <person name="Varghese N."/>
            <person name="Submissions S."/>
        </authorList>
    </citation>
    <scope>NUCLEOTIDE SEQUENCE [LARGE SCALE GENOMIC DNA]</scope>
    <source>
        <strain evidence="4">DSM 43163</strain>
    </source>
</reference>
<dbReference type="SUPFAM" id="SSF47413">
    <property type="entry name" value="lambda repressor-like DNA-binding domains"/>
    <property type="match status" value="1"/>
</dbReference>